<feature type="region of interest" description="Disordered" evidence="1">
    <location>
        <begin position="19"/>
        <end position="46"/>
    </location>
</feature>
<organism evidence="2 3">
    <name type="scientific">Leptospira santarosai str. CBC1416</name>
    <dbReference type="NCBI Taxonomy" id="1193059"/>
    <lineage>
        <taxon>Bacteria</taxon>
        <taxon>Pseudomonadati</taxon>
        <taxon>Spirochaetota</taxon>
        <taxon>Spirochaetia</taxon>
        <taxon>Leptospirales</taxon>
        <taxon>Leptospiraceae</taxon>
        <taxon>Leptospira</taxon>
    </lineage>
</organism>
<gene>
    <name evidence="2" type="ORF">LEP1GSC161_1235</name>
</gene>
<reference evidence="2 3" key="1">
    <citation type="submission" date="2013-01" db="EMBL/GenBank/DDBJ databases">
        <authorList>
            <person name="Harkins D.M."/>
            <person name="Durkin A.S."/>
            <person name="Brinkac L.M."/>
            <person name="Haft D.H."/>
            <person name="Selengut J.D."/>
            <person name="Sanka R."/>
            <person name="DePew J."/>
            <person name="Purushe J."/>
            <person name="Matthias M.A."/>
            <person name="Vinetz J.M."/>
            <person name="Sutton G.G."/>
            <person name="Nierman W.C."/>
            <person name="Fouts D.E."/>
        </authorList>
    </citation>
    <scope>NUCLEOTIDE SEQUENCE [LARGE SCALE GENOMIC DNA]</scope>
    <source>
        <strain evidence="2 3">CBC1416</strain>
    </source>
</reference>
<accession>M6VWR2</accession>
<proteinExistence type="predicted"/>
<evidence type="ECO:0000313" key="3">
    <source>
        <dbReference type="Proteomes" id="UP000012149"/>
    </source>
</evidence>
<dbReference type="AlphaFoldDB" id="M6VWR2"/>
<sequence>MQDFHSHKTRRLCIKTRNNAEVLGRDNKGKSAKSSRNGRAFDRKNTKTGTGLNCRCLRRLPGIYG</sequence>
<protein>
    <submittedName>
        <fullName evidence="2">Uncharacterized protein</fullName>
    </submittedName>
</protein>
<comment type="caution">
    <text evidence="2">The sequence shown here is derived from an EMBL/GenBank/DDBJ whole genome shotgun (WGS) entry which is preliminary data.</text>
</comment>
<evidence type="ECO:0000313" key="2">
    <source>
        <dbReference type="EMBL" id="EMO59566.1"/>
    </source>
</evidence>
<name>M6VWR2_9LEPT</name>
<dbReference type="EMBL" id="AKWE02000029">
    <property type="protein sequence ID" value="EMO59566.1"/>
    <property type="molecule type" value="Genomic_DNA"/>
</dbReference>
<evidence type="ECO:0000256" key="1">
    <source>
        <dbReference type="SAM" id="MobiDB-lite"/>
    </source>
</evidence>
<dbReference type="Proteomes" id="UP000012149">
    <property type="component" value="Unassembled WGS sequence"/>
</dbReference>